<dbReference type="AlphaFoldDB" id="A0AAV1HP74"/>
<gene>
    <name evidence="7" type="ORF">CVIRNUC_000074</name>
</gene>
<dbReference type="GO" id="GO:0033387">
    <property type="term" value="P:putrescine biosynthetic process from arginine, via ornithine"/>
    <property type="evidence" value="ECO:0007669"/>
    <property type="project" value="TreeGrafter"/>
</dbReference>
<name>A0AAV1HP74_9CHLO</name>
<evidence type="ECO:0000256" key="3">
    <source>
        <dbReference type="ARBA" id="ARBA00022898"/>
    </source>
</evidence>
<dbReference type="GO" id="GO:0004586">
    <property type="term" value="F:ornithine decarboxylase activity"/>
    <property type="evidence" value="ECO:0007669"/>
    <property type="project" value="TreeGrafter"/>
</dbReference>
<dbReference type="EMBL" id="CAUYUE010000001">
    <property type="protein sequence ID" value="CAK0732019.1"/>
    <property type="molecule type" value="Genomic_DNA"/>
</dbReference>
<dbReference type="InterPro" id="IPR022644">
    <property type="entry name" value="De-COase2_N"/>
</dbReference>
<comment type="cofactor">
    <cofactor evidence="1">
        <name>pyridoxal 5'-phosphate</name>
        <dbReference type="ChEBI" id="CHEBI:597326"/>
    </cofactor>
</comment>
<dbReference type="SUPFAM" id="SSF51419">
    <property type="entry name" value="PLP-binding barrel"/>
    <property type="match status" value="1"/>
</dbReference>
<feature type="compositionally biased region" description="Polar residues" evidence="5">
    <location>
        <begin position="1"/>
        <end position="12"/>
    </location>
</feature>
<dbReference type="PANTHER" id="PTHR11482">
    <property type="entry name" value="ARGININE/DIAMINOPIMELATE/ORNITHINE DECARBOXYLASE"/>
    <property type="match status" value="1"/>
</dbReference>
<dbReference type="Proteomes" id="UP001314263">
    <property type="component" value="Unassembled WGS sequence"/>
</dbReference>
<sequence length="140" mass="13966">MQSAADDPSNSRATDEPAAAKEVGAAVRGVSFHVGSGATNLEAFRKAIQLLRDAFDVGTELGFQMDLLNIGCGSCSAAGSPGSVPAAVNSALAGHILASLGAQIIAEPGRCSAESTATLACMAFGVRNSAPADAAPTRDF</sequence>
<comment type="similarity">
    <text evidence="2">Belongs to the Orn/Lys/Arg decarboxylase class-II family.</text>
</comment>
<evidence type="ECO:0000313" key="7">
    <source>
        <dbReference type="EMBL" id="CAK0732019.1"/>
    </source>
</evidence>
<feature type="domain" description="Orn/DAP/Arg decarboxylase 2 N-terminal" evidence="6">
    <location>
        <begin position="18"/>
        <end position="111"/>
    </location>
</feature>
<dbReference type="Pfam" id="PF02784">
    <property type="entry name" value="Orn_Arg_deC_N"/>
    <property type="match status" value="1"/>
</dbReference>
<protein>
    <recommendedName>
        <fullName evidence="6">Orn/DAP/Arg decarboxylase 2 N-terminal domain-containing protein</fullName>
    </recommendedName>
</protein>
<dbReference type="Gene3D" id="3.20.20.10">
    <property type="entry name" value="Alanine racemase"/>
    <property type="match status" value="1"/>
</dbReference>
<feature type="region of interest" description="Disordered" evidence="5">
    <location>
        <begin position="1"/>
        <end position="20"/>
    </location>
</feature>
<dbReference type="InterPro" id="IPR009006">
    <property type="entry name" value="Ala_racemase/Decarboxylase_C"/>
</dbReference>
<dbReference type="InterPro" id="IPR002433">
    <property type="entry name" value="Orn_de-COase"/>
</dbReference>
<evidence type="ECO:0000313" key="8">
    <source>
        <dbReference type="Proteomes" id="UP001314263"/>
    </source>
</evidence>
<evidence type="ECO:0000256" key="5">
    <source>
        <dbReference type="SAM" id="MobiDB-lite"/>
    </source>
</evidence>
<dbReference type="PANTHER" id="PTHR11482:SF6">
    <property type="entry name" value="ORNITHINE DECARBOXYLASE 1-RELATED"/>
    <property type="match status" value="1"/>
</dbReference>
<accession>A0AAV1HP74</accession>
<keyword evidence="8" id="KW-1185">Reference proteome</keyword>
<dbReference type="PRINTS" id="PR01179">
    <property type="entry name" value="ODADCRBXLASE"/>
</dbReference>
<evidence type="ECO:0000256" key="1">
    <source>
        <dbReference type="ARBA" id="ARBA00001933"/>
    </source>
</evidence>
<proteinExistence type="inferred from homology"/>
<evidence type="ECO:0000256" key="4">
    <source>
        <dbReference type="ARBA" id="ARBA00023239"/>
    </source>
</evidence>
<evidence type="ECO:0000259" key="6">
    <source>
        <dbReference type="Pfam" id="PF02784"/>
    </source>
</evidence>
<dbReference type="InterPro" id="IPR029066">
    <property type="entry name" value="PLP-binding_barrel"/>
</dbReference>
<organism evidence="7 8">
    <name type="scientific">Coccomyxa viridis</name>
    <dbReference type="NCBI Taxonomy" id="1274662"/>
    <lineage>
        <taxon>Eukaryota</taxon>
        <taxon>Viridiplantae</taxon>
        <taxon>Chlorophyta</taxon>
        <taxon>core chlorophytes</taxon>
        <taxon>Trebouxiophyceae</taxon>
        <taxon>Trebouxiophyceae incertae sedis</taxon>
        <taxon>Coccomyxaceae</taxon>
        <taxon>Coccomyxa</taxon>
    </lineage>
</organism>
<evidence type="ECO:0000256" key="2">
    <source>
        <dbReference type="ARBA" id="ARBA00008872"/>
    </source>
</evidence>
<keyword evidence="3" id="KW-0663">Pyridoxal phosphate</keyword>
<dbReference type="InterPro" id="IPR000183">
    <property type="entry name" value="Orn/DAP/Arg_de-COase"/>
</dbReference>
<reference evidence="7 8" key="1">
    <citation type="submission" date="2023-10" db="EMBL/GenBank/DDBJ databases">
        <authorList>
            <person name="Maclean D."/>
            <person name="Macfadyen A."/>
        </authorList>
    </citation>
    <scope>NUCLEOTIDE SEQUENCE [LARGE SCALE GENOMIC DNA]</scope>
</reference>
<keyword evidence="4" id="KW-0456">Lyase</keyword>
<comment type="caution">
    <text evidence="7">The sequence shown here is derived from an EMBL/GenBank/DDBJ whole genome shotgun (WGS) entry which is preliminary data.</text>
</comment>
<dbReference type="GO" id="GO:0005737">
    <property type="term" value="C:cytoplasm"/>
    <property type="evidence" value="ECO:0007669"/>
    <property type="project" value="TreeGrafter"/>
</dbReference>
<dbReference type="Gene3D" id="2.40.37.10">
    <property type="entry name" value="Lyase, Ornithine Decarboxylase, Chain A, domain 1"/>
    <property type="match status" value="1"/>
</dbReference>